<dbReference type="EMBL" id="PGCJ01000790">
    <property type="protein sequence ID" value="PLW20899.1"/>
    <property type="molecule type" value="Genomic_DNA"/>
</dbReference>
<protein>
    <submittedName>
        <fullName evidence="1">Uncharacterized protein</fullName>
    </submittedName>
</protein>
<dbReference type="STRING" id="200324.A0A2N5T5X3"/>
<keyword evidence="3" id="KW-1185">Reference proteome</keyword>
<dbReference type="PANTHER" id="PTHR31912">
    <property type="entry name" value="IP13529P"/>
    <property type="match status" value="1"/>
</dbReference>
<proteinExistence type="predicted"/>
<reference evidence="1 3" key="1">
    <citation type="submission" date="2017-11" db="EMBL/GenBank/DDBJ databases">
        <title>De novo assembly and phasing of dikaryotic genomes from two isolates of Puccinia coronata f. sp. avenae, the causal agent of oat crown rust.</title>
        <authorList>
            <person name="Miller M.E."/>
            <person name="Zhang Y."/>
            <person name="Omidvar V."/>
            <person name="Sperschneider J."/>
            <person name="Schwessinger B."/>
            <person name="Raley C."/>
            <person name="Palmer J.M."/>
            <person name="Garnica D."/>
            <person name="Upadhyaya N."/>
            <person name="Rathjen J."/>
            <person name="Taylor J.M."/>
            <person name="Park R.F."/>
            <person name="Dodds P.N."/>
            <person name="Hirsch C.D."/>
            <person name="Kianian S.F."/>
            <person name="Figueroa M."/>
        </authorList>
    </citation>
    <scope>NUCLEOTIDE SEQUENCE [LARGE SCALE GENOMIC DNA]</scope>
    <source>
        <strain evidence="1">12NC29</strain>
    </source>
</reference>
<comment type="caution">
    <text evidence="1">The sequence shown here is derived from an EMBL/GenBank/DDBJ whole genome shotgun (WGS) entry which is preliminary data.</text>
</comment>
<evidence type="ECO:0000313" key="1">
    <source>
        <dbReference type="EMBL" id="PLW20899.1"/>
    </source>
</evidence>
<dbReference type="Proteomes" id="UP000235388">
    <property type="component" value="Unassembled WGS sequence"/>
</dbReference>
<evidence type="ECO:0000313" key="2">
    <source>
        <dbReference type="EMBL" id="PLW56028.1"/>
    </source>
</evidence>
<sequence length="156" mass="17369">MIIRHVPINLYADDTSGNFSKQFNKHIVYYFTLSGLPPRVSNMEYNCHLMCTSNMAGALELADQIVDQMNELATEGVVAYDSGLKQNVLVMSVFLCFQGDSPMDAEITSTPVPGVALHACRMCTLKATNTKDRKTSLYVCRFIGRNAQGERVHILE</sequence>
<name>A0A2N5T5X3_9BASI</name>
<accession>A0A2N5T5X3</accession>
<organism evidence="1 3">
    <name type="scientific">Puccinia coronata f. sp. avenae</name>
    <dbReference type="NCBI Taxonomy" id="200324"/>
    <lineage>
        <taxon>Eukaryota</taxon>
        <taxon>Fungi</taxon>
        <taxon>Dikarya</taxon>
        <taxon>Basidiomycota</taxon>
        <taxon>Pucciniomycotina</taxon>
        <taxon>Pucciniomycetes</taxon>
        <taxon>Pucciniales</taxon>
        <taxon>Pucciniaceae</taxon>
        <taxon>Puccinia</taxon>
    </lineage>
</organism>
<dbReference type="EMBL" id="PGCJ01000025">
    <property type="protein sequence ID" value="PLW56028.1"/>
    <property type="molecule type" value="Genomic_DNA"/>
</dbReference>
<evidence type="ECO:0000313" key="3">
    <source>
        <dbReference type="Proteomes" id="UP000235388"/>
    </source>
</evidence>
<dbReference type="OrthoDB" id="2504637at2759"/>
<dbReference type="AlphaFoldDB" id="A0A2N5T5X3"/>
<gene>
    <name evidence="2" type="ORF">PCANC_03894</name>
    <name evidence="1" type="ORF">PCANC_08656</name>
</gene>
<dbReference type="PANTHER" id="PTHR31912:SF34">
    <property type="entry name" value="NOTOCHORD-RELATED PROTEIN"/>
    <property type="match status" value="1"/>
</dbReference>